<sequence>MPPKAISKTREARIARGKVPVKRPSFDFIAGEAVSLYVGEAAKLHVFHKDLLVNTSLYFRKAFTGHFKEKDGDIVLDDITERAFSVLNTWLYSQKLERPKTLRDKYKVRVRFVKEIDTDGNPIYGRVPLEEFDETTMKASRLAIARTPILYRESRTIYLRGRFEAFDYQTPDFWHWDDLVDVYIMADKYDFPHLRDDIVKQWQYQATNFKSLCTIETVARAFKNLPDKSHLLSLIVVHWAFCWQPRLRDTKAMQTKAPNQFLVRLAVAQADYKGKNNTEFRPQFRKWPCCQHEHLGEDGPCYGYEEWFFGAAALPNELWNQEVVPDEESEYEGSDNDDGDNDDGDGDVDEEVDEAMVIG</sequence>
<dbReference type="Gene3D" id="3.30.710.10">
    <property type="entry name" value="Potassium Channel Kv1.1, Chain A"/>
    <property type="match status" value="1"/>
</dbReference>
<dbReference type="Proteomes" id="UP000433883">
    <property type="component" value="Unassembled WGS sequence"/>
</dbReference>
<dbReference type="EMBL" id="WNWR01000957">
    <property type="protein sequence ID" value="KAE9966836.1"/>
    <property type="molecule type" value="Genomic_DNA"/>
</dbReference>
<keyword evidence="8" id="KW-1185">Reference proteome</keyword>
<feature type="region of interest" description="Disordered" evidence="1">
    <location>
        <begin position="322"/>
        <end position="359"/>
    </location>
</feature>
<evidence type="ECO:0000313" key="7">
    <source>
        <dbReference type="Proteomes" id="UP000447873"/>
    </source>
</evidence>
<name>A0A8H3UR08_VENIN</name>
<dbReference type="Proteomes" id="UP000447873">
    <property type="component" value="Unassembled WGS sequence"/>
</dbReference>
<evidence type="ECO:0000313" key="8">
    <source>
        <dbReference type="Proteomes" id="UP000490939"/>
    </source>
</evidence>
<feature type="domain" description="BTB" evidence="2">
    <location>
        <begin position="32"/>
        <end position="100"/>
    </location>
</feature>
<protein>
    <recommendedName>
        <fullName evidence="2">BTB domain-containing protein</fullName>
    </recommendedName>
</protein>
<dbReference type="Proteomes" id="UP000490939">
    <property type="component" value="Unassembled WGS sequence"/>
</dbReference>
<organism evidence="5 6">
    <name type="scientific">Venturia inaequalis</name>
    <name type="common">Apple scab fungus</name>
    <dbReference type="NCBI Taxonomy" id="5025"/>
    <lineage>
        <taxon>Eukaryota</taxon>
        <taxon>Fungi</taxon>
        <taxon>Dikarya</taxon>
        <taxon>Ascomycota</taxon>
        <taxon>Pezizomycotina</taxon>
        <taxon>Dothideomycetes</taxon>
        <taxon>Pleosporomycetidae</taxon>
        <taxon>Venturiales</taxon>
        <taxon>Venturiaceae</taxon>
        <taxon>Venturia</taxon>
    </lineage>
</organism>
<dbReference type="EMBL" id="WNWQ01000197">
    <property type="protein sequence ID" value="KAE9974735.1"/>
    <property type="molecule type" value="Genomic_DNA"/>
</dbReference>
<feature type="compositionally biased region" description="Acidic residues" evidence="1">
    <location>
        <begin position="324"/>
        <end position="359"/>
    </location>
</feature>
<evidence type="ECO:0000313" key="4">
    <source>
        <dbReference type="EMBL" id="KAE9966836.1"/>
    </source>
</evidence>
<evidence type="ECO:0000259" key="2">
    <source>
        <dbReference type="PROSITE" id="PS50097"/>
    </source>
</evidence>
<reference evidence="5 6" key="1">
    <citation type="submission" date="2019-11" db="EMBL/GenBank/DDBJ databases">
        <title>Venturia inaequalis Genome Resource.</title>
        <authorList>
            <person name="Lichtner F.J."/>
        </authorList>
    </citation>
    <scope>NUCLEOTIDE SEQUENCE [LARGE SCALE GENOMIC DNA]</scope>
    <source>
        <strain evidence="3 7">120213</strain>
        <strain evidence="5">Bline_iso_100314</strain>
        <strain evidence="4 8">DMI_063113</strain>
    </source>
</reference>
<dbReference type="OrthoDB" id="194443at2759"/>
<dbReference type="PANTHER" id="PTHR47843">
    <property type="entry name" value="BTB DOMAIN-CONTAINING PROTEIN-RELATED"/>
    <property type="match status" value="1"/>
</dbReference>
<comment type="caution">
    <text evidence="5">The sequence shown here is derived from an EMBL/GenBank/DDBJ whole genome shotgun (WGS) entry which is preliminary data.</text>
</comment>
<dbReference type="InterPro" id="IPR011333">
    <property type="entry name" value="SKP1/BTB/POZ_sf"/>
</dbReference>
<dbReference type="PANTHER" id="PTHR47843:SF2">
    <property type="entry name" value="BTB DOMAIN-CONTAINING PROTEIN"/>
    <property type="match status" value="1"/>
</dbReference>
<dbReference type="EMBL" id="WNWS01001002">
    <property type="protein sequence ID" value="KAE9962705.1"/>
    <property type="molecule type" value="Genomic_DNA"/>
</dbReference>
<dbReference type="InterPro" id="IPR000210">
    <property type="entry name" value="BTB/POZ_dom"/>
</dbReference>
<evidence type="ECO:0000313" key="6">
    <source>
        <dbReference type="Proteomes" id="UP000433883"/>
    </source>
</evidence>
<proteinExistence type="predicted"/>
<accession>A0A8H3UR08</accession>
<dbReference type="AlphaFoldDB" id="A0A8H3UR08"/>
<evidence type="ECO:0000313" key="3">
    <source>
        <dbReference type="EMBL" id="KAE9962705.1"/>
    </source>
</evidence>
<dbReference type="Pfam" id="PF00651">
    <property type="entry name" value="BTB"/>
    <property type="match status" value="1"/>
</dbReference>
<dbReference type="CDD" id="cd14733">
    <property type="entry name" value="BACK"/>
    <property type="match status" value="1"/>
</dbReference>
<dbReference type="PROSITE" id="PS50097">
    <property type="entry name" value="BTB"/>
    <property type="match status" value="1"/>
</dbReference>
<dbReference type="CDD" id="cd18186">
    <property type="entry name" value="BTB_POZ_ZBTB_KLHL-like"/>
    <property type="match status" value="1"/>
</dbReference>
<dbReference type="SUPFAM" id="SSF54695">
    <property type="entry name" value="POZ domain"/>
    <property type="match status" value="1"/>
</dbReference>
<evidence type="ECO:0000256" key="1">
    <source>
        <dbReference type="SAM" id="MobiDB-lite"/>
    </source>
</evidence>
<evidence type="ECO:0000313" key="5">
    <source>
        <dbReference type="EMBL" id="KAE9974735.1"/>
    </source>
</evidence>
<gene>
    <name evidence="5" type="ORF">BLS_002930</name>
    <name evidence="4" type="ORF">EG327_011697</name>
    <name evidence="3" type="ORF">EG328_000205</name>
</gene>